<protein>
    <submittedName>
        <fullName evidence="1">Uncharacterized protein</fullName>
    </submittedName>
</protein>
<dbReference type="Proteomes" id="UP000030982">
    <property type="component" value="Unassembled WGS sequence"/>
</dbReference>
<name>A0A0B2AEY9_9MICC</name>
<proteinExistence type="predicted"/>
<accession>A0A0B2AEY9</accession>
<evidence type="ECO:0000313" key="2">
    <source>
        <dbReference type="Proteomes" id="UP000030982"/>
    </source>
</evidence>
<dbReference type="EMBL" id="JTDL01000155">
    <property type="protein sequence ID" value="KHL00232.1"/>
    <property type="molecule type" value="Genomic_DNA"/>
</dbReference>
<dbReference type="STRING" id="1338436.LK10_20690"/>
<keyword evidence="2" id="KW-1185">Reference proteome</keyword>
<dbReference type="AlphaFoldDB" id="A0A0B2AEY9"/>
<organism evidence="1 2">
    <name type="scientific">Sinomonas humi</name>
    <dbReference type="NCBI Taxonomy" id="1338436"/>
    <lineage>
        <taxon>Bacteria</taxon>
        <taxon>Bacillati</taxon>
        <taxon>Actinomycetota</taxon>
        <taxon>Actinomycetes</taxon>
        <taxon>Micrococcales</taxon>
        <taxon>Micrococcaceae</taxon>
        <taxon>Sinomonas</taxon>
    </lineage>
</organism>
<evidence type="ECO:0000313" key="1">
    <source>
        <dbReference type="EMBL" id="KHL00232.1"/>
    </source>
</evidence>
<sequence>MNAQKDPALARSSWITRPFRALEDAVRVVRELDEIRPADMTALFLAIQYENLSLALREVLGVIGFLPRLPPLFDEEP</sequence>
<dbReference type="RefSeq" id="WP_043128234.1">
    <property type="nucleotide sequence ID" value="NZ_JTDL01000155.1"/>
</dbReference>
<reference evidence="1 2" key="1">
    <citation type="submission" date="2014-09" db="EMBL/GenBank/DDBJ databases">
        <title>Genome sequence of Sinomonas sp. MUSC 117.</title>
        <authorList>
            <person name="Lee L.-H."/>
        </authorList>
    </citation>
    <scope>NUCLEOTIDE SEQUENCE [LARGE SCALE GENOMIC DNA]</scope>
    <source>
        <strain evidence="1 2">MUSC 117</strain>
    </source>
</reference>
<comment type="caution">
    <text evidence="1">The sequence shown here is derived from an EMBL/GenBank/DDBJ whole genome shotgun (WGS) entry which is preliminary data.</text>
</comment>
<gene>
    <name evidence="1" type="ORF">LK10_20690</name>
</gene>